<comment type="caution">
    <text evidence="1">The sequence shown here is derived from an EMBL/GenBank/DDBJ whole genome shotgun (WGS) entry which is preliminary data.</text>
</comment>
<dbReference type="Proteomes" id="UP000277326">
    <property type="component" value="Unassembled WGS sequence"/>
</dbReference>
<dbReference type="AlphaFoldDB" id="A0A3M0CFD3"/>
<dbReference type="RefSeq" id="WP_158601212.1">
    <property type="nucleotide sequence ID" value="NZ_CP034145.1"/>
</dbReference>
<dbReference type="EMBL" id="REFS01000010">
    <property type="protein sequence ID" value="RMB08321.1"/>
    <property type="molecule type" value="Genomic_DNA"/>
</dbReference>
<evidence type="ECO:0000313" key="1">
    <source>
        <dbReference type="EMBL" id="RMB08321.1"/>
    </source>
</evidence>
<organism evidence="1 2">
    <name type="scientific">Haloplanus aerogenes</name>
    <dbReference type="NCBI Taxonomy" id="660522"/>
    <lineage>
        <taxon>Archaea</taxon>
        <taxon>Methanobacteriati</taxon>
        <taxon>Methanobacteriota</taxon>
        <taxon>Stenosarchaea group</taxon>
        <taxon>Halobacteria</taxon>
        <taxon>Halobacteriales</taxon>
        <taxon>Haloferacaceae</taxon>
        <taxon>Haloplanus</taxon>
    </lineage>
</organism>
<reference evidence="1 2" key="1">
    <citation type="journal article" date="2015" name="Stand. Genomic Sci.">
        <title>Genomic Encyclopedia of Bacterial and Archaeal Type Strains, Phase III: the genomes of soil and plant-associated and newly described type strains.</title>
        <authorList>
            <person name="Whitman W.B."/>
            <person name="Woyke T."/>
            <person name="Klenk H.P."/>
            <person name="Zhou Y."/>
            <person name="Lilburn T.G."/>
            <person name="Beck B.J."/>
            <person name="De Vos P."/>
            <person name="Vandamme P."/>
            <person name="Eisen J.A."/>
            <person name="Garrity G."/>
            <person name="Hugenholtz P."/>
            <person name="Kyrpides N.C."/>
        </authorList>
    </citation>
    <scope>NUCLEOTIDE SEQUENCE [LARGE SCALE GENOMIC DNA]</scope>
    <source>
        <strain evidence="1 2">CGMCC 1.10124</strain>
    </source>
</reference>
<evidence type="ECO:0000313" key="2">
    <source>
        <dbReference type="Proteomes" id="UP000277326"/>
    </source>
</evidence>
<accession>A0A3M0CFD3</accession>
<proteinExistence type="predicted"/>
<sequence>MSDSGYWQFCEVIERTKIPGPMITTPAETEQVVLEQQTETGEYRVRPLKIVMQEAADE</sequence>
<dbReference type="GeneID" id="44638249"/>
<protein>
    <submittedName>
        <fullName evidence="1">Uncharacterized protein</fullName>
    </submittedName>
</protein>
<gene>
    <name evidence="1" type="ORF">ATH50_3536</name>
</gene>
<name>A0A3M0CFD3_9EURY</name>